<dbReference type="EMBL" id="DVJM01000105">
    <property type="protein sequence ID" value="HIS78748.1"/>
    <property type="molecule type" value="Genomic_DNA"/>
</dbReference>
<reference evidence="20" key="1">
    <citation type="submission" date="2020-10" db="EMBL/GenBank/DDBJ databases">
        <authorList>
            <person name="Gilroy R."/>
        </authorList>
    </citation>
    <scope>NUCLEOTIDE SEQUENCE</scope>
    <source>
        <strain evidence="20">6086</strain>
    </source>
</reference>
<comment type="catalytic activity">
    <reaction evidence="17 19">
        <text>alpha-ribazole + adenosylcob(III)inamide-GDP = adenosylcob(III)alamin + GMP + H(+)</text>
        <dbReference type="Rhea" id="RHEA:16049"/>
        <dbReference type="ChEBI" id="CHEBI:10329"/>
        <dbReference type="ChEBI" id="CHEBI:15378"/>
        <dbReference type="ChEBI" id="CHEBI:18408"/>
        <dbReference type="ChEBI" id="CHEBI:58115"/>
        <dbReference type="ChEBI" id="CHEBI:60487"/>
        <dbReference type="EC" id="2.7.8.26"/>
    </reaction>
</comment>
<evidence type="ECO:0000256" key="10">
    <source>
        <dbReference type="ARBA" id="ARBA00022692"/>
    </source>
</evidence>
<dbReference type="AlphaFoldDB" id="A0A9D1FRN9"/>
<dbReference type="Proteomes" id="UP000824141">
    <property type="component" value="Unassembled WGS sequence"/>
</dbReference>
<evidence type="ECO:0000256" key="7">
    <source>
        <dbReference type="ARBA" id="ARBA00022475"/>
    </source>
</evidence>
<comment type="caution">
    <text evidence="20">The sequence shown here is derived from an EMBL/GenBank/DDBJ whole genome shotgun (WGS) entry which is preliminary data.</text>
</comment>
<evidence type="ECO:0000256" key="8">
    <source>
        <dbReference type="ARBA" id="ARBA00022573"/>
    </source>
</evidence>
<keyword evidence="8 19" id="KW-0169">Cobalamin biosynthesis</keyword>
<feature type="transmembrane region" description="Helical" evidence="19">
    <location>
        <begin position="138"/>
        <end position="162"/>
    </location>
</feature>
<evidence type="ECO:0000256" key="2">
    <source>
        <dbReference type="ARBA" id="ARBA00004651"/>
    </source>
</evidence>
<keyword evidence="10 19" id="KW-0812">Transmembrane</keyword>
<evidence type="ECO:0000256" key="4">
    <source>
        <dbReference type="ARBA" id="ARBA00010561"/>
    </source>
</evidence>
<feature type="transmembrane region" description="Helical" evidence="19">
    <location>
        <begin position="182"/>
        <end position="215"/>
    </location>
</feature>
<comment type="similarity">
    <text evidence="4 19">Belongs to the CobS family.</text>
</comment>
<evidence type="ECO:0000256" key="9">
    <source>
        <dbReference type="ARBA" id="ARBA00022679"/>
    </source>
</evidence>
<evidence type="ECO:0000313" key="21">
    <source>
        <dbReference type="Proteomes" id="UP000824141"/>
    </source>
</evidence>
<keyword evidence="12 19" id="KW-1133">Transmembrane helix</keyword>
<evidence type="ECO:0000256" key="1">
    <source>
        <dbReference type="ARBA" id="ARBA00001946"/>
    </source>
</evidence>
<dbReference type="GO" id="GO:0009236">
    <property type="term" value="P:cobalamin biosynthetic process"/>
    <property type="evidence" value="ECO:0007669"/>
    <property type="project" value="UniProtKB-UniRule"/>
</dbReference>
<comment type="subcellular location">
    <subcellularLocation>
        <location evidence="2 19">Cell membrane</location>
        <topology evidence="2 19">Multi-pass membrane protein</topology>
    </subcellularLocation>
</comment>
<evidence type="ECO:0000256" key="19">
    <source>
        <dbReference type="HAMAP-Rule" id="MF_00719"/>
    </source>
</evidence>
<dbReference type="InterPro" id="IPR003805">
    <property type="entry name" value="CobS"/>
</dbReference>
<reference evidence="20" key="2">
    <citation type="journal article" date="2021" name="PeerJ">
        <title>Extensive microbial diversity within the chicken gut microbiome revealed by metagenomics and culture.</title>
        <authorList>
            <person name="Gilroy R."/>
            <person name="Ravi A."/>
            <person name="Getino M."/>
            <person name="Pursley I."/>
            <person name="Horton D.L."/>
            <person name="Alikhan N.F."/>
            <person name="Baker D."/>
            <person name="Gharbi K."/>
            <person name="Hall N."/>
            <person name="Watson M."/>
            <person name="Adriaenssens E.M."/>
            <person name="Foster-Nyarko E."/>
            <person name="Jarju S."/>
            <person name="Secka A."/>
            <person name="Antonio M."/>
            <person name="Oren A."/>
            <person name="Chaudhuri R.R."/>
            <person name="La Ragione R."/>
            <person name="Hildebrand F."/>
            <person name="Pallen M.J."/>
        </authorList>
    </citation>
    <scope>NUCLEOTIDE SEQUENCE</scope>
    <source>
        <strain evidence="20">6086</strain>
    </source>
</reference>
<name>A0A9D1FRN9_9FIRM</name>
<dbReference type="PANTHER" id="PTHR34148">
    <property type="entry name" value="ADENOSYLCOBINAMIDE-GDP RIBAZOLETRANSFERASE"/>
    <property type="match status" value="1"/>
</dbReference>
<comment type="cofactor">
    <cofactor evidence="1 19">
        <name>Mg(2+)</name>
        <dbReference type="ChEBI" id="CHEBI:18420"/>
    </cofactor>
</comment>
<dbReference type="GO" id="GO:0008818">
    <property type="term" value="F:cobalamin 5'-phosphate synthase activity"/>
    <property type="evidence" value="ECO:0007669"/>
    <property type="project" value="UniProtKB-UniRule"/>
</dbReference>
<comment type="function">
    <text evidence="14 19">Joins adenosylcobinamide-GDP and alpha-ribazole to generate adenosylcobalamin (Ado-cobalamin). Also synthesizes adenosylcobalamin 5'-phosphate from adenosylcobinamide-GDP and alpha-ribazole 5'-phosphate.</text>
</comment>
<feature type="transmembrane region" description="Helical" evidence="19">
    <location>
        <begin position="62"/>
        <end position="81"/>
    </location>
</feature>
<evidence type="ECO:0000256" key="16">
    <source>
        <dbReference type="ARBA" id="ARBA00032853"/>
    </source>
</evidence>
<dbReference type="GO" id="GO:0005886">
    <property type="term" value="C:plasma membrane"/>
    <property type="evidence" value="ECO:0007669"/>
    <property type="project" value="UniProtKB-SubCell"/>
</dbReference>
<evidence type="ECO:0000256" key="14">
    <source>
        <dbReference type="ARBA" id="ARBA00025228"/>
    </source>
</evidence>
<organism evidence="20 21">
    <name type="scientific">Candidatus Caccousia stercoris</name>
    <dbReference type="NCBI Taxonomy" id="2840723"/>
    <lineage>
        <taxon>Bacteria</taxon>
        <taxon>Bacillati</taxon>
        <taxon>Bacillota</taxon>
        <taxon>Clostridia</taxon>
        <taxon>Eubacteriales</taxon>
        <taxon>Oscillospiraceae</taxon>
        <taxon>Oscillospiraceae incertae sedis</taxon>
        <taxon>Candidatus Caccousia</taxon>
    </lineage>
</organism>
<comment type="pathway">
    <text evidence="3 19">Cofactor biosynthesis; adenosylcobalamin biosynthesis; adenosylcobalamin from cob(II)yrinate a,c-diamide: step 7/7.</text>
</comment>
<evidence type="ECO:0000256" key="17">
    <source>
        <dbReference type="ARBA" id="ARBA00048623"/>
    </source>
</evidence>
<accession>A0A9D1FRN9</accession>
<keyword evidence="9 19" id="KW-0808">Transferase</keyword>
<gene>
    <name evidence="19" type="primary">cobS</name>
    <name evidence="20" type="ORF">IAD03_05195</name>
</gene>
<keyword evidence="13 19" id="KW-0472">Membrane</keyword>
<evidence type="ECO:0000256" key="18">
    <source>
        <dbReference type="ARBA" id="ARBA00049504"/>
    </source>
</evidence>
<comment type="catalytic activity">
    <reaction evidence="18 19">
        <text>alpha-ribazole 5'-phosphate + adenosylcob(III)inamide-GDP = adenosylcob(III)alamin 5'-phosphate + GMP + H(+)</text>
        <dbReference type="Rhea" id="RHEA:23560"/>
        <dbReference type="ChEBI" id="CHEBI:15378"/>
        <dbReference type="ChEBI" id="CHEBI:57918"/>
        <dbReference type="ChEBI" id="CHEBI:58115"/>
        <dbReference type="ChEBI" id="CHEBI:60487"/>
        <dbReference type="ChEBI" id="CHEBI:60493"/>
        <dbReference type="EC" id="2.7.8.26"/>
    </reaction>
</comment>
<keyword evidence="11 19" id="KW-0460">Magnesium</keyword>
<evidence type="ECO:0000313" key="20">
    <source>
        <dbReference type="EMBL" id="HIS78748.1"/>
    </source>
</evidence>
<keyword evidence="7 19" id="KW-1003">Cell membrane</keyword>
<sequence length="269" mass="28351">MTALETIAVAFAMFSAIPCPQPVWTQKNMRYCMCAFPLVGAVCGLLCGGWAALLGALHAPDLLLAGGICLIPVLVTGGIHLDGFADTSDALASCAPPEKKREILQDPRCGAFAVIRLCTWFLADFVLCAVVRWDARALVCLGLAFVLERCLSGWAIASFPMAKNTGLAHTFAAAADKKRVRMVLAVFSAALVLALVAVGRAAGLAMAVTAGVVLLLYRRTAVKQFGGITGDLAGWFLQRAELFMLAALAAVQLLASQPWAAQLTEGGWL</sequence>
<protein>
    <recommendedName>
        <fullName evidence="6 19">Adenosylcobinamide-GDP ribazoletransferase</fullName>
        <ecNumber evidence="5 19">2.7.8.26</ecNumber>
    </recommendedName>
    <alternativeName>
        <fullName evidence="16 19">Cobalamin synthase</fullName>
    </alternativeName>
    <alternativeName>
        <fullName evidence="15 19">Cobalamin-5'-phosphate synthase</fullName>
    </alternativeName>
</protein>
<dbReference type="HAMAP" id="MF_00719">
    <property type="entry name" value="CobS"/>
    <property type="match status" value="1"/>
</dbReference>
<evidence type="ECO:0000256" key="11">
    <source>
        <dbReference type="ARBA" id="ARBA00022842"/>
    </source>
</evidence>
<feature type="transmembrane region" description="Helical" evidence="19">
    <location>
        <begin position="35"/>
        <end position="55"/>
    </location>
</feature>
<evidence type="ECO:0000256" key="15">
    <source>
        <dbReference type="ARBA" id="ARBA00032605"/>
    </source>
</evidence>
<dbReference type="EC" id="2.7.8.26" evidence="5 19"/>
<proteinExistence type="inferred from homology"/>
<dbReference type="Pfam" id="PF02654">
    <property type="entry name" value="CobS"/>
    <property type="match status" value="1"/>
</dbReference>
<feature type="transmembrane region" description="Helical" evidence="19">
    <location>
        <begin position="110"/>
        <end position="131"/>
    </location>
</feature>
<evidence type="ECO:0000256" key="12">
    <source>
        <dbReference type="ARBA" id="ARBA00022989"/>
    </source>
</evidence>
<evidence type="ECO:0000256" key="13">
    <source>
        <dbReference type="ARBA" id="ARBA00023136"/>
    </source>
</evidence>
<dbReference type="GO" id="GO:0051073">
    <property type="term" value="F:adenosylcobinamide-GDP ribazoletransferase activity"/>
    <property type="evidence" value="ECO:0007669"/>
    <property type="project" value="UniProtKB-UniRule"/>
</dbReference>
<dbReference type="PANTHER" id="PTHR34148:SF1">
    <property type="entry name" value="ADENOSYLCOBINAMIDE-GDP RIBAZOLETRANSFERASE"/>
    <property type="match status" value="1"/>
</dbReference>
<evidence type="ECO:0000256" key="3">
    <source>
        <dbReference type="ARBA" id="ARBA00004663"/>
    </source>
</evidence>
<evidence type="ECO:0000256" key="6">
    <source>
        <dbReference type="ARBA" id="ARBA00015850"/>
    </source>
</evidence>
<evidence type="ECO:0000256" key="5">
    <source>
        <dbReference type="ARBA" id="ARBA00013200"/>
    </source>
</evidence>